<keyword evidence="5" id="KW-0677">Repeat</keyword>
<evidence type="ECO:0000256" key="10">
    <source>
        <dbReference type="PROSITE-ProRule" id="PRU00282"/>
    </source>
</evidence>
<evidence type="ECO:0000256" key="1">
    <source>
        <dbReference type="ARBA" id="ARBA00004448"/>
    </source>
</evidence>
<evidence type="ECO:0000256" key="5">
    <source>
        <dbReference type="ARBA" id="ARBA00022737"/>
    </source>
</evidence>
<dbReference type="InterPro" id="IPR023395">
    <property type="entry name" value="MCP_dom_sf"/>
</dbReference>
<feature type="repeat" description="Solcar" evidence="10">
    <location>
        <begin position="137"/>
        <end position="223"/>
    </location>
</feature>
<organism evidence="12 13">
    <name type="scientific">Scylla paramamosain</name>
    <name type="common">Mud crab</name>
    <dbReference type="NCBI Taxonomy" id="85552"/>
    <lineage>
        <taxon>Eukaryota</taxon>
        <taxon>Metazoa</taxon>
        <taxon>Ecdysozoa</taxon>
        <taxon>Arthropoda</taxon>
        <taxon>Crustacea</taxon>
        <taxon>Multicrustacea</taxon>
        <taxon>Malacostraca</taxon>
        <taxon>Eumalacostraca</taxon>
        <taxon>Eucarida</taxon>
        <taxon>Decapoda</taxon>
        <taxon>Pleocyemata</taxon>
        <taxon>Brachyura</taxon>
        <taxon>Eubrachyura</taxon>
        <taxon>Portunoidea</taxon>
        <taxon>Portunidae</taxon>
        <taxon>Portuninae</taxon>
        <taxon>Scylla</taxon>
    </lineage>
</organism>
<evidence type="ECO:0000256" key="4">
    <source>
        <dbReference type="ARBA" id="ARBA00022692"/>
    </source>
</evidence>
<dbReference type="FunFam" id="1.50.40.10:FF:000006">
    <property type="entry name" value="brain mitochondrial carrier protein 1 isoform X1"/>
    <property type="match status" value="1"/>
</dbReference>
<name>A0AAW0TSU3_SCYPA</name>
<evidence type="ECO:0000256" key="6">
    <source>
        <dbReference type="ARBA" id="ARBA00022792"/>
    </source>
</evidence>
<keyword evidence="8" id="KW-0496">Mitochondrion</keyword>
<evidence type="ECO:0000256" key="7">
    <source>
        <dbReference type="ARBA" id="ARBA00022989"/>
    </source>
</evidence>
<keyword evidence="6" id="KW-0999">Mitochondrion inner membrane</keyword>
<feature type="repeat" description="Solcar" evidence="10">
    <location>
        <begin position="239"/>
        <end position="333"/>
    </location>
</feature>
<proteinExistence type="inferred from homology"/>
<dbReference type="EMBL" id="JARAKH010000025">
    <property type="protein sequence ID" value="KAK8390586.1"/>
    <property type="molecule type" value="Genomic_DNA"/>
</dbReference>
<keyword evidence="9 10" id="KW-0472">Membrane</keyword>
<evidence type="ECO:0008006" key="14">
    <source>
        <dbReference type="Google" id="ProtNLM"/>
    </source>
</evidence>
<dbReference type="SUPFAM" id="SSF103506">
    <property type="entry name" value="Mitochondrial carrier"/>
    <property type="match status" value="1"/>
</dbReference>
<gene>
    <name evidence="12" type="ORF">O3P69_010344</name>
</gene>
<dbReference type="PANTHER" id="PTHR45618">
    <property type="entry name" value="MITOCHONDRIAL DICARBOXYLATE CARRIER-RELATED"/>
    <property type="match status" value="1"/>
</dbReference>
<evidence type="ECO:0000256" key="8">
    <source>
        <dbReference type="ARBA" id="ARBA00023128"/>
    </source>
</evidence>
<dbReference type="GO" id="GO:0005743">
    <property type="term" value="C:mitochondrial inner membrane"/>
    <property type="evidence" value="ECO:0007669"/>
    <property type="project" value="UniProtKB-SubCell"/>
</dbReference>
<keyword evidence="7" id="KW-1133">Transmembrane helix</keyword>
<dbReference type="InterPro" id="IPR050391">
    <property type="entry name" value="Mito_Metabolite_Transporter"/>
</dbReference>
<evidence type="ECO:0000256" key="2">
    <source>
        <dbReference type="ARBA" id="ARBA00006375"/>
    </source>
</evidence>
<keyword evidence="13" id="KW-1185">Reference proteome</keyword>
<sequence length="334" mass="36952">MSPAALLQIKMDSGSVSSFVVAHRIKTPSIRGMGPSDWRPFIYGGVSACVAEFGTFPIDTTKTRLQIQGGRCDAGQVITRKYNGMLHAMLKISHEEGIRALYFGIKPAVLRQATYGTIKFGIYYSLKQMLVQNQGEEHLGINIFCAVTAGVVSSAMANPTDVLKVRLQSGRKDFKEKSLLQAFVSIYRQEGIQGLWRGVLPTAQRAGVIVGVELPIYDMCKHYFIKMNILPDSASNHFLSSFISSLGGAVASTPLDVVRTRLMNQRKLKPSPAHINGTAVCTSRVYTSALDCMVQTVKFEGPLALYKGFIPTWLRLGPWNIIFFVTFEQLKKLY</sequence>
<evidence type="ECO:0000313" key="12">
    <source>
        <dbReference type="EMBL" id="KAK8390586.1"/>
    </source>
</evidence>
<dbReference type="GO" id="GO:0055085">
    <property type="term" value="P:transmembrane transport"/>
    <property type="evidence" value="ECO:0007669"/>
    <property type="project" value="InterPro"/>
</dbReference>
<protein>
    <recommendedName>
        <fullName evidence="14">Kidney mitochondrial carrier protein 1</fullName>
    </recommendedName>
</protein>
<comment type="similarity">
    <text evidence="2 11">Belongs to the mitochondrial carrier (TC 2.A.29) family.</text>
</comment>
<keyword evidence="3 11" id="KW-0813">Transport</keyword>
<dbReference type="AlphaFoldDB" id="A0AAW0TSU3"/>
<keyword evidence="4 10" id="KW-0812">Transmembrane</keyword>
<comment type="subcellular location">
    <subcellularLocation>
        <location evidence="1">Mitochondrion inner membrane</location>
        <topology evidence="1">Multi-pass membrane protein</topology>
    </subcellularLocation>
</comment>
<dbReference type="InterPro" id="IPR002067">
    <property type="entry name" value="MCP"/>
</dbReference>
<evidence type="ECO:0000256" key="11">
    <source>
        <dbReference type="RuleBase" id="RU000488"/>
    </source>
</evidence>
<comment type="caution">
    <text evidence="12">The sequence shown here is derived from an EMBL/GenBank/DDBJ whole genome shotgun (WGS) entry which is preliminary data.</text>
</comment>
<dbReference type="PROSITE" id="PS50920">
    <property type="entry name" value="SOLCAR"/>
    <property type="match status" value="3"/>
</dbReference>
<dbReference type="PRINTS" id="PR00926">
    <property type="entry name" value="MITOCARRIER"/>
</dbReference>
<evidence type="ECO:0000256" key="9">
    <source>
        <dbReference type="ARBA" id="ARBA00023136"/>
    </source>
</evidence>
<accession>A0AAW0TSU3</accession>
<evidence type="ECO:0000256" key="3">
    <source>
        <dbReference type="ARBA" id="ARBA00022448"/>
    </source>
</evidence>
<evidence type="ECO:0000313" key="13">
    <source>
        <dbReference type="Proteomes" id="UP001487740"/>
    </source>
</evidence>
<dbReference type="InterPro" id="IPR018108">
    <property type="entry name" value="MCP_transmembrane"/>
</dbReference>
<feature type="repeat" description="Solcar" evidence="10">
    <location>
        <begin position="39"/>
        <end position="129"/>
    </location>
</feature>
<reference evidence="12 13" key="1">
    <citation type="submission" date="2023-03" db="EMBL/GenBank/DDBJ databases">
        <title>High-quality genome of Scylla paramamosain provides insights in environmental adaptation.</title>
        <authorList>
            <person name="Zhang L."/>
        </authorList>
    </citation>
    <scope>NUCLEOTIDE SEQUENCE [LARGE SCALE GENOMIC DNA]</scope>
    <source>
        <strain evidence="12">LZ_2023a</strain>
        <tissue evidence="12">Muscle</tissue>
    </source>
</reference>
<dbReference type="Gene3D" id="1.50.40.10">
    <property type="entry name" value="Mitochondrial carrier domain"/>
    <property type="match status" value="1"/>
</dbReference>
<dbReference type="Pfam" id="PF00153">
    <property type="entry name" value="Mito_carr"/>
    <property type="match status" value="3"/>
</dbReference>
<dbReference type="Proteomes" id="UP001487740">
    <property type="component" value="Unassembled WGS sequence"/>
</dbReference>